<dbReference type="SUPFAM" id="SSF52091">
    <property type="entry name" value="SpoIIaa-like"/>
    <property type="match status" value="1"/>
</dbReference>
<dbReference type="InterPro" id="IPR021866">
    <property type="entry name" value="SpoIIAA-like"/>
</dbReference>
<dbReference type="RefSeq" id="WP_210536543.1">
    <property type="nucleotide sequence ID" value="NZ_JAGKTC010000002.1"/>
</dbReference>
<evidence type="ECO:0000313" key="2">
    <source>
        <dbReference type="Proteomes" id="UP000673447"/>
    </source>
</evidence>
<keyword evidence="2" id="KW-1185">Reference proteome</keyword>
<gene>
    <name evidence="1" type="ORF">J5837_09625</name>
</gene>
<dbReference type="EMBL" id="JAGKTC010000002">
    <property type="protein sequence ID" value="MBP3984677.1"/>
    <property type="molecule type" value="Genomic_DNA"/>
</dbReference>
<dbReference type="Proteomes" id="UP000673447">
    <property type="component" value="Unassembled WGS sequence"/>
</dbReference>
<dbReference type="AlphaFoldDB" id="A0A941AUT9"/>
<accession>A0A941AUT9</accession>
<organism evidence="1 2">
    <name type="scientific">Pseudoxanthomonas helianthi</name>
    <dbReference type="NCBI Taxonomy" id="1453541"/>
    <lineage>
        <taxon>Bacteria</taxon>
        <taxon>Pseudomonadati</taxon>
        <taxon>Pseudomonadota</taxon>
        <taxon>Gammaproteobacteria</taxon>
        <taxon>Lysobacterales</taxon>
        <taxon>Lysobacteraceae</taxon>
        <taxon>Pseudoxanthomonas</taxon>
    </lineage>
</organism>
<dbReference type="InterPro" id="IPR038396">
    <property type="entry name" value="SpoIIAA-like_sf"/>
</dbReference>
<dbReference type="InterPro" id="IPR036513">
    <property type="entry name" value="STAS_dom_sf"/>
</dbReference>
<proteinExistence type="predicted"/>
<protein>
    <submittedName>
        <fullName evidence="1">STAS/SEC14 domain-containing protein</fullName>
    </submittedName>
</protein>
<name>A0A941AUT9_9GAMM</name>
<sequence length="119" mass="13446">MIETIPFDADNVVGFRITGKLRGETLDAISASLEDKLRRHAKVRIYAEMPRFEGVTPEAVFDDLRLAMRHWRDIEREAVVTDEAWIRKITPLGHAMAPGIEVKAFATADREAARAWIAS</sequence>
<reference evidence="1" key="1">
    <citation type="journal article" date="2016" name="Int. J. Syst. Evol. Microbiol.">
        <title>Pseudoxanthomonas helianthi sp. nov., isolated from roots of Jerusalem artichoke (Helianthus tuberosus).</title>
        <authorList>
            <person name="Kittiwongwattana C."/>
            <person name="Thawai C."/>
        </authorList>
    </citation>
    <scope>NUCLEOTIDE SEQUENCE</scope>
    <source>
        <strain evidence="1">110414</strain>
    </source>
</reference>
<dbReference type="Pfam" id="PF11964">
    <property type="entry name" value="SpoIIAA-like"/>
    <property type="match status" value="1"/>
</dbReference>
<comment type="caution">
    <text evidence="1">The sequence shown here is derived from an EMBL/GenBank/DDBJ whole genome shotgun (WGS) entry which is preliminary data.</text>
</comment>
<dbReference type="Gene3D" id="3.40.50.10600">
    <property type="entry name" value="SpoIIaa-like domains"/>
    <property type="match status" value="1"/>
</dbReference>
<evidence type="ECO:0000313" key="1">
    <source>
        <dbReference type="EMBL" id="MBP3984677.1"/>
    </source>
</evidence>
<reference evidence="1" key="2">
    <citation type="submission" date="2021-03" db="EMBL/GenBank/DDBJ databases">
        <authorList>
            <person name="Cao W."/>
        </authorList>
    </citation>
    <scope>NUCLEOTIDE SEQUENCE</scope>
    <source>
        <strain evidence="1">110414</strain>
    </source>
</reference>